<evidence type="ECO:0000313" key="11">
    <source>
        <dbReference type="EMBL" id="UYV81923.1"/>
    </source>
</evidence>
<name>A0ABY6LLH3_9ARAC</name>
<evidence type="ECO:0000313" key="12">
    <source>
        <dbReference type="Proteomes" id="UP001235939"/>
    </source>
</evidence>
<dbReference type="Gene3D" id="1.20.120.1780">
    <property type="entry name" value="UbiA prenyltransferase"/>
    <property type="match status" value="1"/>
</dbReference>
<dbReference type="Gene3D" id="1.10.357.140">
    <property type="entry name" value="UbiA prenyltransferase"/>
    <property type="match status" value="1"/>
</dbReference>
<organism evidence="11 12">
    <name type="scientific">Cordylochernes scorpioides</name>
    <dbReference type="NCBI Taxonomy" id="51811"/>
    <lineage>
        <taxon>Eukaryota</taxon>
        <taxon>Metazoa</taxon>
        <taxon>Ecdysozoa</taxon>
        <taxon>Arthropoda</taxon>
        <taxon>Chelicerata</taxon>
        <taxon>Arachnida</taxon>
        <taxon>Pseudoscorpiones</taxon>
        <taxon>Cheliferoidea</taxon>
        <taxon>Chernetidae</taxon>
        <taxon>Cordylochernes</taxon>
    </lineage>
</organism>
<feature type="transmembrane region" description="Helical" evidence="10">
    <location>
        <begin position="58"/>
        <end position="77"/>
    </location>
</feature>
<protein>
    <submittedName>
        <fullName evidence="11">UBIAD1</fullName>
    </submittedName>
</protein>
<sequence length="318" mass="34542">MFTWEVNNGISSGGVMDGVRGKDKLSSYLQALRPWSFSTSLAPVALGAVLAYKSSSSFSAPVFLVSCLTALSVHAAGNVVNTYFDYLKGIDDSKRSDDRTLVDKILTTDELVQLGVVLYTVGCVGFILLVALSPARMEHLALVYFGGLSSSFLYTGGIGLKYIALGDVLVLVTFGPVSVLFSFVSQAGYMDLVTLFYAMPLALNTEAILHSNNSRDMEDDRAAGAVTVAILLGPAGAHILYALLLFAPYVAFCLLGCRFSFWFLLPLITLPSALQLEQHFRDGRLLSLPHCTARLNFYFSLFYLLACAMVDRRHLPGL</sequence>
<evidence type="ECO:0000256" key="8">
    <source>
        <dbReference type="ARBA" id="ARBA00022989"/>
    </source>
</evidence>
<evidence type="ECO:0000256" key="6">
    <source>
        <dbReference type="ARBA" id="ARBA00022679"/>
    </source>
</evidence>
<evidence type="ECO:0000256" key="4">
    <source>
        <dbReference type="ARBA" id="ARBA00022428"/>
    </source>
</evidence>
<keyword evidence="9 10" id="KW-0472">Membrane</keyword>
<proteinExistence type="inferred from homology"/>
<evidence type="ECO:0000256" key="9">
    <source>
        <dbReference type="ARBA" id="ARBA00023136"/>
    </source>
</evidence>
<accession>A0ABY6LLH3</accession>
<feature type="transmembrane region" description="Helical" evidence="10">
    <location>
        <begin position="295"/>
        <end position="315"/>
    </location>
</feature>
<evidence type="ECO:0000256" key="2">
    <source>
        <dbReference type="ARBA" id="ARBA00004863"/>
    </source>
</evidence>
<dbReference type="EMBL" id="CP092883">
    <property type="protein sequence ID" value="UYV81923.1"/>
    <property type="molecule type" value="Genomic_DNA"/>
</dbReference>
<evidence type="ECO:0000256" key="5">
    <source>
        <dbReference type="ARBA" id="ARBA00022602"/>
    </source>
</evidence>
<dbReference type="InterPro" id="IPR044878">
    <property type="entry name" value="UbiA_sf"/>
</dbReference>
<reference evidence="11 12" key="1">
    <citation type="submission" date="2022-01" db="EMBL/GenBank/DDBJ databases">
        <title>A chromosomal length assembly of Cordylochernes scorpioides.</title>
        <authorList>
            <person name="Zeh D."/>
            <person name="Zeh J."/>
        </authorList>
    </citation>
    <scope>NUCLEOTIDE SEQUENCE [LARGE SCALE GENOMIC DNA]</scope>
    <source>
        <strain evidence="11">IN4F17</strain>
        <tissue evidence="11">Whole Body</tissue>
    </source>
</reference>
<dbReference type="Pfam" id="PF01040">
    <property type="entry name" value="UbiA"/>
    <property type="match status" value="1"/>
</dbReference>
<feature type="transmembrane region" description="Helical" evidence="10">
    <location>
        <begin position="162"/>
        <end position="184"/>
    </location>
</feature>
<dbReference type="CDD" id="cd13962">
    <property type="entry name" value="PT_UbiA_UBIAD1"/>
    <property type="match status" value="1"/>
</dbReference>
<comment type="similarity">
    <text evidence="3">Belongs to the UbiA prenyltransferase family.</text>
</comment>
<dbReference type="InterPro" id="IPR000537">
    <property type="entry name" value="UbiA_prenyltransferase"/>
</dbReference>
<dbReference type="PIRSF" id="PIRSF005355">
    <property type="entry name" value="UBIAD1"/>
    <property type="match status" value="1"/>
</dbReference>
<comment type="subcellular location">
    <subcellularLocation>
        <location evidence="1">Membrane</location>
        <topology evidence="1">Multi-pass membrane protein</topology>
    </subcellularLocation>
</comment>
<keyword evidence="6" id="KW-0808">Transferase</keyword>
<evidence type="ECO:0000256" key="3">
    <source>
        <dbReference type="ARBA" id="ARBA00005985"/>
    </source>
</evidence>
<evidence type="ECO:0000256" key="7">
    <source>
        <dbReference type="ARBA" id="ARBA00022692"/>
    </source>
</evidence>
<feature type="transmembrane region" description="Helical" evidence="10">
    <location>
        <begin position="222"/>
        <end position="243"/>
    </location>
</feature>
<feature type="transmembrane region" description="Helical" evidence="10">
    <location>
        <begin position="139"/>
        <end position="156"/>
    </location>
</feature>
<feature type="transmembrane region" description="Helical" evidence="10">
    <location>
        <begin position="249"/>
        <end position="274"/>
    </location>
</feature>
<keyword evidence="12" id="KW-1185">Reference proteome</keyword>
<gene>
    <name evidence="11" type="ORF">LAZ67_21000146</name>
</gene>
<keyword evidence="5" id="KW-0637">Prenyltransferase</keyword>
<comment type="pathway">
    <text evidence="2">Quinol/quinone metabolism; menaquinone biosynthesis.</text>
</comment>
<keyword evidence="4" id="KW-0474">Menaquinone biosynthesis</keyword>
<feature type="transmembrane region" description="Helical" evidence="10">
    <location>
        <begin position="111"/>
        <end position="132"/>
    </location>
</feature>
<dbReference type="Proteomes" id="UP001235939">
    <property type="component" value="Chromosome 21"/>
</dbReference>
<dbReference type="InterPro" id="IPR026046">
    <property type="entry name" value="UBIAD1"/>
</dbReference>
<dbReference type="PANTHER" id="PTHR13929:SF0">
    <property type="entry name" value="UBIA PRENYLTRANSFERASE DOMAIN-CONTAINING PROTEIN 1"/>
    <property type="match status" value="1"/>
</dbReference>
<evidence type="ECO:0000256" key="10">
    <source>
        <dbReference type="SAM" id="Phobius"/>
    </source>
</evidence>
<evidence type="ECO:0000256" key="1">
    <source>
        <dbReference type="ARBA" id="ARBA00004141"/>
    </source>
</evidence>
<dbReference type="PANTHER" id="PTHR13929">
    <property type="entry name" value="1,4-DIHYDROXY-2-NAPHTHOATE OCTAPRENYLTRANSFERASE"/>
    <property type="match status" value="1"/>
</dbReference>
<keyword evidence="8 10" id="KW-1133">Transmembrane helix</keyword>
<keyword evidence="7 10" id="KW-0812">Transmembrane</keyword>